<accession>A0A0C3BBE2</accession>
<feature type="compositionally biased region" description="Acidic residues" evidence="1">
    <location>
        <begin position="29"/>
        <end position="48"/>
    </location>
</feature>
<feature type="compositionally biased region" description="Acidic residues" evidence="1">
    <location>
        <begin position="1"/>
        <end position="10"/>
    </location>
</feature>
<feature type="region of interest" description="Disordered" evidence="1">
    <location>
        <begin position="131"/>
        <end position="190"/>
    </location>
</feature>
<dbReference type="HOGENOM" id="CLU_694766_0_0_1"/>
<evidence type="ECO:0000313" key="3">
    <source>
        <dbReference type="Proteomes" id="UP000054097"/>
    </source>
</evidence>
<feature type="compositionally biased region" description="Polar residues" evidence="1">
    <location>
        <begin position="160"/>
        <end position="180"/>
    </location>
</feature>
<reference evidence="2 3" key="1">
    <citation type="submission" date="2014-04" db="EMBL/GenBank/DDBJ databases">
        <authorList>
            <consortium name="DOE Joint Genome Institute"/>
            <person name="Kuo A."/>
            <person name="Zuccaro A."/>
            <person name="Kohler A."/>
            <person name="Nagy L.G."/>
            <person name="Floudas D."/>
            <person name="Copeland A."/>
            <person name="Barry K.W."/>
            <person name="Cichocki N."/>
            <person name="Veneault-Fourrey C."/>
            <person name="LaButti K."/>
            <person name="Lindquist E.A."/>
            <person name="Lipzen A."/>
            <person name="Lundell T."/>
            <person name="Morin E."/>
            <person name="Murat C."/>
            <person name="Sun H."/>
            <person name="Tunlid A."/>
            <person name="Henrissat B."/>
            <person name="Grigoriev I.V."/>
            <person name="Hibbett D.S."/>
            <person name="Martin F."/>
            <person name="Nordberg H.P."/>
            <person name="Cantor M.N."/>
            <person name="Hua S.X."/>
        </authorList>
    </citation>
    <scope>NUCLEOTIDE SEQUENCE [LARGE SCALE GENOMIC DNA]</scope>
    <source>
        <strain evidence="2 3">MAFF 305830</strain>
    </source>
</reference>
<proteinExistence type="predicted"/>
<dbReference type="OrthoDB" id="3270368at2759"/>
<dbReference type="AlphaFoldDB" id="A0A0C3BBE2"/>
<organism evidence="2 3">
    <name type="scientific">Serendipita vermifera MAFF 305830</name>
    <dbReference type="NCBI Taxonomy" id="933852"/>
    <lineage>
        <taxon>Eukaryota</taxon>
        <taxon>Fungi</taxon>
        <taxon>Dikarya</taxon>
        <taxon>Basidiomycota</taxon>
        <taxon>Agaricomycotina</taxon>
        <taxon>Agaricomycetes</taxon>
        <taxon>Sebacinales</taxon>
        <taxon>Serendipitaceae</taxon>
        <taxon>Serendipita</taxon>
    </lineage>
</organism>
<keyword evidence="3" id="KW-1185">Reference proteome</keyword>
<dbReference type="EMBL" id="KN824291">
    <property type="protein sequence ID" value="KIM28786.1"/>
    <property type="molecule type" value="Genomic_DNA"/>
</dbReference>
<evidence type="ECO:0000256" key="1">
    <source>
        <dbReference type="SAM" id="MobiDB-lite"/>
    </source>
</evidence>
<evidence type="ECO:0000313" key="2">
    <source>
        <dbReference type="EMBL" id="KIM28786.1"/>
    </source>
</evidence>
<reference evidence="3" key="2">
    <citation type="submission" date="2015-01" db="EMBL/GenBank/DDBJ databases">
        <title>Evolutionary Origins and Diversification of the Mycorrhizal Mutualists.</title>
        <authorList>
            <consortium name="DOE Joint Genome Institute"/>
            <consortium name="Mycorrhizal Genomics Consortium"/>
            <person name="Kohler A."/>
            <person name="Kuo A."/>
            <person name="Nagy L.G."/>
            <person name="Floudas D."/>
            <person name="Copeland A."/>
            <person name="Barry K.W."/>
            <person name="Cichocki N."/>
            <person name="Veneault-Fourrey C."/>
            <person name="LaButti K."/>
            <person name="Lindquist E.A."/>
            <person name="Lipzen A."/>
            <person name="Lundell T."/>
            <person name="Morin E."/>
            <person name="Murat C."/>
            <person name="Riley R."/>
            <person name="Ohm R."/>
            <person name="Sun H."/>
            <person name="Tunlid A."/>
            <person name="Henrissat B."/>
            <person name="Grigoriev I.V."/>
            <person name="Hibbett D.S."/>
            <person name="Martin F."/>
        </authorList>
    </citation>
    <scope>NUCLEOTIDE SEQUENCE [LARGE SCALE GENOMIC DNA]</scope>
    <source>
        <strain evidence="3">MAFF 305830</strain>
    </source>
</reference>
<dbReference type="Proteomes" id="UP000054097">
    <property type="component" value="Unassembled WGS sequence"/>
</dbReference>
<name>A0A0C3BBE2_SERVB</name>
<feature type="region of interest" description="Disordered" evidence="1">
    <location>
        <begin position="1"/>
        <end position="49"/>
    </location>
</feature>
<sequence length="397" mass="43479">MDPQNDESLEPEGGSVGTSSREDAVVEGSIEEEDASGGEVASDEDDVVEEHVEENFPIPANLNMEEAAFRGNHASSSFHSNMVEDAGPSPEGLNQKIEPFIQEVNPPSPIQPTMILRRKLRDADTFRQRLLQMPVLTGTTPIPGKDIPPTEFSQEKGGSLVQSQVSTRLQISASTNQPGVSSPHAVSGSSHTFKKDLFNELEDQVGPSRPPLNIKNTGWQKGPEKQKAVQNLKNATKAVDKKKPPRHRPPPPVTTDDESDSETDQSRSPTPPKSELDEIADVLTSIQDTILNKINGKFSGVRREARLARTHLLENAVVDLEVMQENHEKSLARFMKLEEKCGEVTQQIIGDLAELQVANDAIVNNLRGIIQEHDEVTAATKAARKPLFPKLPACLEK</sequence>
<feature type="region of interest" description="Disordered" evidence="1">
    <location>
        <begin position="203"/>
        <end position="276"/>
    </location>
</feature>
<protein>
    <submittedName>
        <fullName evidence="2">Uncharacterized protein</fullName>
    </submittedName>
</protein>
<gene>
    <name evidence="2" type="ORF">M408DRAFT_133210</name>
</gene>
<dbReference type="STRING" id="933852.A0A0C3BBE2"/>